<evidence type="ECO:0008006" key="4">
    <source>
        <dbReference type="Google" id="ProtNLM"/>
    </source>
</evidence>
<dbReference type="Gene3D" id="2.130.10.10">
    <property type="entry name" value="YVTN repeat-like/Quinoprotein amine dehydrogenase"/>
    <property type="match status" value="2"/>
</dbReference>
<dbReference type="Proteomes" id="UP001187682">
    <property type="component" value="Unassembled WGS sequence"/>
</dbReference>
<dbReference type="AlphaFoldDB" id="A0AAE8MWC7"/>
<gene>
    <name evidence="2" type="ORF">DNG_04405</name>
</gene>
<feature type="chain" id="PRO_5041992374" description="3-carboxymuconate cyclase" evidence="1">
    <location>
        <begin position="24"/>
        <end position="395"/>
    </location>
</feature>
<keyword evidence="1" id="KW-0732">Signal</keyword>
<accession>A0AAE8MWC7</accession>
<proteinExistence type="predicted"/>
<evidence type="ECO:0000313" key="2">
    <source>
        <dbReference type="EMBL" id="SPO01732.1"/>
    </source>
</evidence>
<name>A0AAE8MWC7_9PEZI</name>
<dbReference type="InterPro" id="IPR015943">
    <property type="entry name" value="WD40/YVTN_repeat-like_dom_sf"/>
</dbReference>
<comment type="caution">
    <text evidence="2">The sequence shown here is derived from an EMBL/GenBank/DDBJ whole genome shotgun (WGS) entry which is preliminary data.</text>
</comment>
<dbReference type="SUPFAM" id="SSF75011">
    <property type="entry name" value="3-carboxy-cis,cis-mucoante lactonizing enzyme"/>
    <property type="match status" value="1"/>
</dbReference>
<reference evidence="2" key="1">
    <citation type="submission" date="2018-03" db="EMBL/GenBank/DDBJ databases">
        <authorList>
            <person name="Guldener U."/>
        </authorList>
    </citation>
    <scope>NUCLEOTIDE SEQUENCE</scope>
</reference>
<evidence type="ECO:0000256" key="1">
    <source>
        <dbReference type="SAM" id="SignalP"/>
    </source>
</evidence>
<dbReference type="EMBL" id="ONZQ02000005">
    <property type="protein sequence ID" value="SPO01732.1"/>
    <property type="molecule type" value="Genomic_DNA"/>
</dbReference>
<keyword evidence="3" id="KW-1185">Reference proteome</keyword>
<organism evidence="2 3">
    <name type="scientific">Cephalotrichum gorgonifer</name>
    <dbReference type="NCBI Taxonomy" id="2041049"/>
    <lineage>
        <taxon>Eukaryota</taxon>
        <taxon>Fungi</taxon>
        <taxon>Dikarya</taxon>
        <taxon>Ascomycota</taxon>
        <taxon>Pezizomycotina</taxon>
        <taxon>Sordariomycetes</taxon>
        <taxon>Hypocreomycetidae</taxon>
        <taxon>Microascales</taxon>
        <taxon>Microascaceae</taxon>
        <taxon>Cephalotrichum</taxon>
    </lineage>
</organism>
<feature type="signal peptide" evidence="1">
    <location>
        <begin position="1"/>
        <end position="23"/>
    </location>
</feature>
<sequence>MHAPSSLSFFFVSLLALAPEVSSSPCNPKPQEKAVYFITNEEVNAVAALPIGPDGKLSKGTVTETGGAGSFGLNSTLLPATPDALISQSAITVSGKHVFAVNAGSNSLSVLSISHSDPTKLKLLGEPAAVPGEFVNTVAVSAKNGLACVATTGSVAGVSCAPFSKKKGLGKFDALRPFELEQSTPPVGPANTVSQVLFNEDESVLYAIVKGNPAVGRAGFVSSFPVSEGGVSQDGTRSSASGTDILFGSQVIPGTNNLLVTDPGFGSAIISIDPATHEATTIGLGEVEGQSATCWSTISPDTGRAFITDFGVNRLIEVSVEDASIISITDLSETGALGLTDARAVGDFVYALAAGNGTVEAAVTVVDVSGEGSLLQHFGVGDIAGTRAQGLAVLV</sequence>
<protein>
    <recommendedName>
        <fullName evidence="4">3-carboxymuconate cyclase</fullName>
    </recommendedName>
</protein>
<evidence type="ECO:0000313" key="3">
    <source>
        <dbReference type="Proteomes" id="UP001187682"/>
    </source>
</evidence>